<dbReference type="PANTHER" id="PTHR11819:SF195">
    <property type="entry name" value="SODIUM_GLUCOSE COTRANSPORTER 4"/>
    <property type="match status" value="1"/>
</dbReference>
<comment type="caution">
    <text evidence="8">The sequence shown here is derived from an EMBL/GenBank/DDBJ whole genome shotgun (WGS) entry which is preliminary data.</text>
</comment>
<dbReference type="Pfam" id="PF00474">
    <property type="entry name" value="SSF"/>
    <property type="match status" value="1"/>
</dbReference>
<evidence type="ECO:0000256" key="3">
    <source>
        <dbReference type="ARBA" id="ARBA00022692"/>
    </source>
</evidence>
<feature type="transmembrane region" description="Helical" evidence="7">
    <location>
        <begin position="49"/>
        <end position="68"/>
    </location>
</feature>
<reference evidence="8 9" key="1">
    <citation type="submission" date="2018-06" db="EMBL/GenBank/DDBJ databases">
        <title>Genomic Encyclopedia of Archaeal and Bacterial Type Strains, Phase II (KMG-II): from individual species to whole genera.</title>
        <authorList>
            <person name="Goeker M."/>
        </authorList>
    </citation>
    <scope>NUCLEOTIDE SEQUENCE [LARGE SCALE GENOMIC DNA]</scope>
    <source>
        <strain evidence="8 9">T4</strain>
    </source>
</reference>
<dbReference type="Gene3D" id="1.20.1730.10">
    <property type="entry name" value="Sodium/glucose cotransporter"/>
    <property type="match status" value="1"/>
</dbReference>
<comment type="similarity">
    <text evidence="2 6">Belongs to the sodium:solute symporter (SSF) (TC 2.A.21) family.</text>
</comment>
<feature type="transmembrane region" description="Helical" evidence="7">
    <location>
        <begin position="177"/>
        <end position="195"/>
    </location>
</feature>
<evidence type="ECO:0000256" key="5">
    <source>
        <dbReference type="ARBA" id="ARBA00023136"/>
    </source>
</evidence>
<feature type="transmembrane region" description="Helical" evidence="7">
    <location>
        <begin position="477"/>
        <end position="499"/>
    </location>
</feature>
<organism evidence="8 9">
    <name type="scientific">Algoriphagus aquaeductus</name>
    <dbReference type="NCBI Taxonomy" id="475299"/>
    <lineage>
        <taxon>Bacteria</taxon>
        <taxon>Pseudomonadati</taxon>
        <taxon>Bacteroidota</taxon>
        <taxon>Cytophagia</taxon>
        <taxon>Cytophagales</taxon>
        <taxon>Cyclobacteriaceae</taxon>
        <taxon>Algoriphagus</taxon>
    </lineage>
</organism>
<dbReference type="GO" id="GO:0005412">
    <property type="term" value="F:D-glucose:sodium symporter activity"/>
    <property type="evidence" value="ECO:0007669"/>
    <property type="project" value="TreeGrafter"/>
</dbReference>
<dbReference type="CDD" id="cd10328">
    <property type="entry name" value="SLC5sbd_YidK"/>
    <property type="match status" value="1"/>
</dbReference>
<proteinExistence type="inferred from homology"/>
<feature type="transmembrane region" description="Helical" evidence="7">
    <location>
        <begin position="14"/>
        <end position="37"/>
    </location>
</feature>
<dbReference type="InterPro" id="IPR038377">
    <property type="entry name" value="Na/Glc_symporter_sf"/>
</dbReference>
<comment type="subcellular location">
    <subcellularLocation>
        <location evidence="1">Membrane</location>
        <topology evidence="1">Multi-pass membrane protein</topology>
    </subcellularLocation>
</comment>
<accession>A0A326RW80</accession>
<dbReference type="PANTHER" id="PTHR11819">
    <property type="entry name" value="SOLUTE CARRIER FAMILY 5"/>
    <property type="match status" value="1"/>
</dbReference>
<evidence type="ECO:0000256" key="1">
    <source>
        <dbReference type="ARBA" id="ARBA00004141"/>
    </source>
</evidence>
<feature type="transmembrane region" description="Helical" evidence="7">
    <location>
        <begin position="394"/>
        <end position="414"/>
    </location>
</feature>
<dbReference type="Proteomes" id="UP000248917">
    <property type="component" value="Unassembled WGS sequence"/>
</dbReference>
<evidence type="ECO:0000256" key="6">
    <source>
        <dbReference type="RuleBase" id="RU362091"/>
    </source>
</evidence>
<keyword evidence="9" id="KW-1185">Reference proteome</keyword>
<feature type="transmembrane region" description="Helical" evidence="7">
    <location>
        <begin position="452"/>
        <end position="471"/>
    </location>
</feature>
<protein>
    <submittedName>
        <fullName evidence="8">SSS family solute:Na+ symporter</fullName>
    </submittedName>
</protein>
<feature type="transmembrane region" description="Helical" evidence="7">
    <location>
        <begin position="256"/>
        <end position="275"/>
    </location>
</feature>
<keyword evidence="4 7" id="KW-1133">Transmembrane helix</keyword>
<dbReference type="GO" id="GO:0005886">
    <property type="term" value="C:plasma membrane"/>
    <property type="evidence" value="ECO:0007669"/>
    <property type="project" value="TreeGrafter"/>
</dbReference>
<feature type="transmembrane region" description="Helical" evidence="7">
    <location>
        <begin position="519"/>
        <end position="538"/>
    </location>
</feature>
<dbReference type="EMBL" id="QKTX01000004">
    <property type="protein sequence ID" value="PZV84644.1"/>
    <property type="molecule type" value="Genomic_DNA"/>
</dbReference>
<dbReference type="AlphaFoldDB" id="A0A326RW80"/>
<sequence>MISSPFLFTSPNLAFLYMLTVITFVGFTLLVAFFSWYKLRNENLKSREGYFLGGRSLTGRVIAGSMILTNISTEHLIGMNGSAYKNGMIIIAWEVTSAIALVIAALYFLPIYLRIGLATIPQYLAYRYDETTKTLVSILLMLSFVLTLLPIVLYTGAINLESLFSVSEVFGVSRAQGIWISVLAIGGIGSVYAILGGLKAVAYSDTINAIGLVIGGLAVPVFALWEIGGGNIGEGMAKVYETVPEKFNVIGSKDSVLPFSTLFTGLMINQLYFWGMNQTIIQRALGAKNMAEAQKGLLYTGIFKILIPLIIVLPGVISFYYFGEEHFDDQDMIYPILVKKVLPAGMIGFFAAVVLGAVLSTFNSVLNSASTIFSLDIYKKIIRPNSSELQLVRVGKWVSLILAISSILIAPMVGNAPEGLYQLMQQLNGIFFIPIASILLTGFFWPKISAAGAKAGLAVGLSFYLLTTFIFQVDLHFVHVWGIEFVLNLVVMYLVSLKYPAKEENQFPSGPLNLQSWRYAKPLSVLLCIVTVLIYWFLGR</sequence>
<feature type="transmembrane region" description="Helical" evidence="7">
    <location>
        <begin position="296"/>
        <end position="322"/>
    </location>
</feature>
<name>A0A326RW80_9BACT</name>
<feature type="transmembrane region" description="Helical" evidence="7">
    <location>
        <begin position="426"/>
        <end position="445"/>
    </location>
</feature>
<evidence type="ECO:0000313" key="8">
    <source>
        <dbReference type="EMBL" id="PZV84644.1"/>
    </source>
</evidence>
<evidence type="ECO:0000256" key="2">
    <source>
        <dbReference type="ARBA" id="ARBA00006434"/>
    </source>
</evidence>
<dbReference type="InterPro" id="IPR001734">
    <property type="entry name" value="Na/solute_symporter"/>
</dbReference>
<dbReference type="PROSITE" id="PS50283">
    <property type="entry name" value="NA_SOLUT_SYMP_3"/>
    <property type="match status" value="1"/>
</dbReference>
<keyword evidence="3 7" id="KW-0812">Transmembrane</keyword>
<feature type="transmembrane region" description="Helical" evidence="7">
    <location>
        <begin position="134"/>
        <end position="157"/>
    </location>
</feature>
<feature type="transmembrane region" description="Helical" evidence="7">
    <location>
        <begin position="88"/>
        <end position="113"/>
    </location>
</feature>
<evidence type="ECO:0000256" key="4">
    <source>
        <dbReference type="ARBA" id="ARBA00022989"/>
    </source>
</evidence>
<dbReference type="NCBIfam" id="TIGR00813">
    <property type="entry name" value="sss"/>
    <property type="match status" value="1"/>
</dbReference>
<gene>
    <name evidence="8" type="ORF">CLV31_104298</name>
</gene>
<feature type="transmembrane region" description="Helical" evidence="7">
    <location>
        <begin position="342"/>
        <end position="373"/>
    </location>
</feature>
<evidence type="ECO:0000256" key="7">
    <source>
        <dbReference type="SAM" id="Phobius"/>
    </source>
</evidence>
<feature type="transmembrane region" description="Helical" evidence="7">
    <location>
        <begin position="207"/>
        <end position="225"/>
    </location>
</feature>
<dbReference type="NCBIfam" id="NF007790">
    <property type="entry name" value="PRK10484.1"/>
    <property type="match status" value="1"/>
</dbReference>
<evidence type="ECO:0000313" key="9">
    <source>
        <dbReference type="Proteomes" id="UP000248917"/>
    </source>
</evidence>
<keyword evidence="5 7" id="KW-0472">Membrane</keyword>